<dbReference type="AlphaFoldDB" id="A0A941EK57"/>
<keyword evidence="1" id="KW-0812">Transmembrane</keyword>
<dbReference type="RefSeq" id="WP_212520235.1">
    <property type="nucleotide sequence ID" value="NZ_JAGSOH010000074.1"/>
</dbReference>
<reference evidence="2" key="1">
    <citation type="submission" date="2021-04" db="EMBL/GenBank/DDBJ databases">
        <title>Genome based classification of Actinospica acidithermotolerans sp. nov., an actinobacterium isolated from an Indonesian hot spring.</title>
        <authorList>
            <person name="Kusuma A.B."/>
            <person name="Putra K.E."/>
            <person name="Nafisah S."/>
            <person name="Loh J."/>
            <person name="Nouioui I."/>
            <person name="Goodfellow M."/>
        </authorList>
    </citation>
    <scope>NUCLEOTIDE SEQUENCE</scope>
    <source>
        <strain evidence="2">MGRD01-02</strain>
    </source>
</reference>
<comment type="caution">
    <text evidence="2">The sequence shown here is derived from an EMBL/GenBank/DDBJ whole genome shotgun (WGS) entry which is preliminary data.</text>
</comment>
<sequence>MLSTAESVKILVVDPTDHGFNLPVVGLLAVGILVLIGLLVYLLTRRDRTRR</sequence>
<evidence type="ECO:0000313" key="2">
    <source>
        <dbReference type="EMBL" id="MBR7829099.1"/>
    </source>
</evidence>
<accession>A0A941EK57</accession>
<gene>
    <name evidence="2" type="ORF">KDK95_22520</name>
</gene>
<dbReference type="Proteomes" id="UP000676325">
    <property type="component" value="Unassembled WGS sequence"/>
</dbReference>
<keyword evidence="1" id="KW-0472">Membrane</keyword>
<evidence type="ECO:0000256" key="1">
    <source>
        <dbReference type="SAM" id="Phobius"/>
    </source>
</evidence>
<organism evidence="2 3">
    <name type="scientific">Actinospica acidithermotolerans</name>
    <dbReference type="NCBI Taxonomy" id="2828514"/>
    <lineage>
        <taxon>Bacteria</taxon>
        <taxon>Bacillati</taxon>
        <taxon>Actinomycetota</taxon>
        <taxon>Actinomycetes</taxon>
        <taxon>Catenulisporales</taxon>
        <taxon>Actinospicaceae</taxon>
        <taxon>Actinospica</taxon>
    </lineage>
</organism>
<keyword evidence="3" id="KW-1185">Reference proteome</keyword>
<keyword evidence="1" id="KW-1133">Transmembrane helix</keyword>
<feature type="transmembrane region" description="Helical" evidence="1">
    <location>
        <begin position="20"/>
        <end position="43"/>
    </location>
</feature>
<evidence type="ECO:0000313" key="3">
    <source>
        <dbReference type="Proteomes" id="UP000676325"/>
    </source>
</evidence>
<proteinExistence type="predicted"/>
<name>A0A941EK57_9ACTN</name>
<dbReference type="EMBL" id="JAGSOH010000074">
    <property type="protein sequence ID" value="MBR7829099.1"/>
    <property type="molecule type" value="Genomic_DNA"/>
</dbReference>
<protein>
    <submittedName>
        <fullName evidence="2">Uncharacterized protein</fullName>
    </submittedName>
</protein>